<protein>
    <submittedName>
        <fullName evidence="1">Uncharacterized protein</fullName>
    </submittedName>
</protein>
<dbReference type="AlphaFoldDB" id="A0A7U9TK27"/>
<evidence type="ECO:0000313" key="1">
    <source>
        <dbReference type="EMBL" id="BCR36234.1"/>
    </source>
</evidence>
<proteinExistence type="predicted"/>
<organism evidence="1 2">
    <name type="scientific">Mariniplasma anaerobium</name>
    <dbReference type="NCBI Taxonomy" id="2735436"/>
    <lineage>
        <taxon>Bacteria</taxon>
        <taxon>Bacillati</taxon>
        <taxon>Mycoplasmatota</taxon>
        <taxon>Mollicutes</taxon>
        <taxon>Acholeplasmatales</taxon>
        <taxon>Acholeplasmataceae</taxon>
        <taxon>Mariniplasma</taxon>
    </lineage>
</organism>
<gene>
    <name evidence="1" type="ORF">MPAN_011270</name>
</gene>
<dbReference type="Proteomes" id="UP000620133">
    <property type="component" value="Chromosome"/>
</dbReference>
<dbReference type="KEGG" id="manr:MPAN_011270"/>
<accession>A0A7U9TK27</accession>
<name>A0A7U9TK27_9MOLU</name>
<dbReference type="EMBL" id="AP024412">
    <property type="protein sequence ID" value="BCR36234.1"/>
    <property type="molecule type" value="Genomic_DNA"/>
</dbReference>
<evidence type="ECO:0000313" key="2">
    <source>
        <dbReference type="Proteomes" id="UP000620133"/>
    </source>
</evidence>
<reference evidence="1" key="1">
    <citation type="submission" date="2021-01" db="EMBL/GenBank/DDBJ databases">
        <title>Draft genome sequence of Acholeplasmataceae bacterium strain Mahy22.</title>
        <authorList>
            <person name="Watanabe M."/>
            <person name="Kojima H."/>
            <person name="Fukui M."/>
        </authorList>
    </citation>
    <scope>NUCLEOTIDE SEQUENCE</scope>
    <source>
        <strain evidence="1">Mahy22</strain>
    </source>
</reference>
<sequence length="78" mass="8721">MVEIVDSVFSKNIIAPIYIIAIMVASTNIMNGNIDESISISSMKYKSRNHIRATTKLIVVTLYLLSRCNSPFIKTKSL</sequence>
<keyword evidence="2" id="KW-1185">Reference proteome</keyword>